<reference evidence="7" key="1">
    <citation type="journal article" date="2019" name="Int. J. Syst. Evol. Microbiol.">
        <title>The Global Catalogue of Microorganisms (GCM) 10K type strain sequencing project: providing services to taxonomists for standard genome sequencing and annotation.</title>
        <authorList>
            <consortium name="The Broad Institute Genomics Platform"/>
            <consortium name="The Broad Institute Genome Sequencing Center for Infectious Disease"/>
            <person name="Wu L."/>
            <person name="Ma J."/>
        </authorList>
    </citation>
    <scope>NUCLEOTIDE SEQUENCE [LARGE SCALE GENOMIC DNA]</scope>
    <source>
        <strain evidence="7">JCM 17525</strain>
    </source>
</reference>
<keyword evidence="2" id="KW-0479">Metal-binding</keyword>
<dbReference type="Gene3D" id="3.60.15.10">
    <property type="entry name" value="Ribonuclease Z/Hydroxyacylglutathione hydrolase-like"/>
    <property type="match status" value="1"/>
</dbReference>
<dbReference type="InterPro" id="IPR001279">
    <property type="entry name" value="Metallo-B-lactamas"/>
</dbReference>
<dbReference type="PANTHER" id="PTHR42978:SF6">
    <property type="entry name" value="QUORUM-QUENCHING LACTONASE YTNP-RELATED"/>
    <property type="match status" value="1"/>
</dbReference>
<dbReference type="Pfam" id="PF00753">
    <property type="entry name" value="Lactamase_B"/>
    <property type="match status" value="1"/>
</dbReference>
<evidence type="ECO:0000256" key="1">
    <source>
        <dbReference type="ARBA" id="ARBA00007749"/>
    </source>
</evidence>
<keyword evidence="4" id="KW-0862">Zinc</keyword>
<name>A0ABP7GW98_9FLAO</name>
<keyword evidence="3" id="KW-0378">Hydrolase</keyword>
<evidence type="ECO:0000256" key="2">
    <source>
        <dbReference type="ARBA" id="ARBA00022723"/>
    </source>
</evidence>
<dbReference type="CDD" id="cd16281">
    <property type="entry name" value="metallo-hydrolase-like_MBL-fold"/>
    <property type="match status" value="1"/>
</dbReference>
<evidence type="ECO:0000259" key="5">
    <source>
        <dbReference type="SMART" id="SM00849"/>
    </source>
</evidence>
<dbReference type="SMART" id="SM00849">
    <property type="entry name" value="Lactamase_B"/>
    <property type="match status" value="1"/>
</dbReference>
<protein>
    <submittedName>
        <fullName evidence="6">MBL fold metallo-hydrolase</fullName>
    </submittedName>
</protein>
<organism evidence="6 7">
    <name type="scientific">Corallibacter vietnamensis</name>
    <dbReference type="NCBI Taxonomy" id="904130"/>
    <lineage>
        <taxon>Bacteria</taxon>
        <taxon>Pseudomonadati</taxon>
        <taxon>Bacteroidota</taxon>
        <taxon>Flavobacteriia</taxon>
        <taxon>Flavobacteriales</taxon>
        <taxon>Flavobacteriaceae</taxon>
        <taxon>Corallibacter</taxon>
    </lineage>
</organism>
<keyword evidence="7" id="KW-1185">Reference proteome</keyword>
<accession>A0ABP7GW98</accession>
<dbReference type="EMBL" id="BAABBI010000001">
    <property type="protein sequence ID" value="GAA3776693.1"/>
    <property type="molecule type" value="Genomic_DNA"/>
</dbReference>
<evidence type="ECO:0000256" key="4">
    <source>
        <dbReference type="ARBA" id="ARBA00022833"/>
    </source>
</evidence>
<feature type="domain" description="Metallo-beta-lactamase" evidence="5">
    <location>
        <begin position="42"/>
        <end position="257"/>
    </location>
</feature>
<dbReference type="InterPro" id="IPR051013">
    <property type="entry name" value="MBL_superfamily_lactonases"/>
</dbReference>
<evidence type="ECO:0000313" key="6">
    <source>
        <dbReference type="EMBL" id="GAA3776693.1"/>
    </source>
</evidence>
<gene>
    <name evidence="6" type="ORF">GCM10022271_06060</name>
</gene>
<dbReference type="InterPro" id="IPR036866">
    <property type="entry name" value="RibonucZ/Hydroxyglut_hydro"/>
</dbReference>
<dbReference type="SUPFAM" id="SSF56281">
    <property type="entry name" value="Metallo-hydrolase/oxidoreductase"/>
    <property type="match status" value="1"/>
</dbReference>
<comment type="similarity">
    <text evidence="1">Belongs to the metallo-beta-lactamase superfamily.</text>
</comment>
<dbReference type="PANTHER" id="PTHR42978">
    <property type="entry name" value="QUORUM-QUENCHING LACTONASE YTNP-RELATED-RELATED"/>
    <property type="match status" value="1"/>
</dbReference>
<dbReference type="Proteomes" id="UP001501456">
    <property type="component" value="Unassembled WGS sequence"/>
</dbReference>
<dbReference type="RefSeq" id="WP_344726926.1">
    <property type="nucleotide sequence ID" value="NZ_BAABBI010000001.1"/>
</dbReference>
<evidence type="ECO:0000313" key="7">
    <source>
        <dbReference type="Proteomes" id="UP001501456"/>
    </source>
</evidence>
<evidence type="ECO:0000256" key="3">
    <source>
        <dbReference type="ARBA" id="ARBA00022801"/>
    </source>
</evidence>
<proteinExistence type="inferred from homology"/>
<comment type="caution">
    <text evidence="6">The sequence shown here is derived from an EMBL/GenBank/DDBJ whole genome shotgun (WGS) entry which is preliminary data.</text>
</comment>
<sequence length="286" mass="32770">MKLHPIESGNFKLDGGAMFGVVPKSLWQKTNPADANNMIDIAARCLLIEDGNKLTLIDTGMGNKQSDKFFGYYYLWGNDSIDASLKKIGFHRDDITDVFMTHLHFDHCGGSIQWNKNKTGYEPAFKNAHFWSNKDHWQWATNPNNREKASFLKENILPMEESGQLKFTSIPNSEILKNSELGFDIFFADGHTDKQMIPMIHYKGKTICFMADLLPTVGHLPLPFVMGYDTRPLLTLNEKEKFLNLAADNNYYLFLEHDAHNEIITVKHTEKGVRLNQVFTCNEIFN</sequence>